<comment type="subunit">
    <text evidence="4">Part of the 50S ribosomal subunit.</text>
</comment>
<keyword evidence="4" id="KW-0863">Zinc-finger</keyword>
<protein>
    <recommendedName>
        <fullName evidence="4">Large ribosomal subunit protein eL43</fullName>
    </recommendedName>
</protein>
<dbReference type="GO" id="GO:1990904">
    <property type="term" value="C:ribonucleoprotein complex"/>
    <property type="evidence" value="ECO:0007669"/>
    <property type="project" value="UniProtKB-KW"/>
</dbReference>
<gene>
    <name evidence="4" type="primary">rpl37ae</name>
    <name evidence="5" type="ORF">PV02_07230</name>
</gene>
<keyword evidence="3 4" id="KW-0687">Ribonucleoprotein</keyword>
<dbReference type="RefSeq" id="WP_256622727.1">
    <property type="nucleotide sequence ID" value="NZ_JTEO01000004.1"/>
</dbReference>
<dbReference type="PANTHER" id="PTHR48129:SF1">
    <property type="entry name" value="LARGE RIBOSOMAL SUBUNIT PROTEIN EL43"/>
    <property type="match status" value="1"/>
</dbReference>
<dbReference type="Pfam" id="PF01780">
    <property type="entry name" value="Ribosomal_L37ae"/>
    <property type="match status" value="1"/>
</dbReference>
<comment type="cofactor">
    <cofactor evidence="4">
        <name>Zn(2+)</name>
        <dbReference type="ChEBI" id="CHEBI:29105"/>
    </cofactor>
    <text evidence="4">Binds 1 zinc ion per subunit.</text>
</comment>
<dbReference type="NCBIfam" id="TIGR00280">
    <property type="entry name" value="eL43_euk_arch"/>
    <property type="match status" value="1"/>
</dbReference>
<dbReference type="EMBL" id="JTEO01000004">
    <property type="protein sequence ID" value="MCQ6962874.1"/>
    <property type="molecule type" value="Genomic_DNA"/>
</dbReference>
<comment type="similarity">
    <text evidence="4">Belongs to the eukaryotic ribosomal protein eL43 family. Putative zinc-binding subfamily.</text>
</comment>
<dbReference type="Proteomes" id="UP001206983">
    <property type="component" value="Unassembled WGS sequence"/>
</dbReference>
<name>A0AAE3HB36_9EURY</name>
<feature type="binding site" evidence="4">
    <location>
        <position position="43"/>
    </location>
    <ligand>
        <name>Zn(2+)</name>
        <dbReference type="ChEBI" id="CHEBI:29105"/>
    </ligand>
</feature>
<reference evidence="5 6" key="1">
    <citation type="journal article" date="2011" name="Appl. Environ. Microbiol.">
        <title>Methanogenic archaea isolated from Taiwan's Chelungpu fault.</title>
        <authorList>
            <person name="Wu S.Y."/>
            <person name="Lai M.C."/>
        </authorList>
    </citation>
    <scope>NUCLEOTIDE SEQUENCE [LARGE SCALE GENOMIC DNA]</scope>
    <source>
        <strain evidence="5 6">St545Mb</strain>
    </source>
</reference>
<keyword evidence="1 4" id="KW-0694">RNA-binding</keyword>
<keyword evidence="2 4" id="KW-0689">Ribosomal protein</keyword>
<dbReference type="GO" id="GO:0008270">
    <property type="term" value="F:zinc ion binding"/>
    <property type="evidence" value="ECO:0007669"/>
    <property type="project" value="UniProtKB-UniRule"/>
</dbReference>
<dbReference type="GO" id="GO:0003735">
    <property type="term" value="F:structural constituent of ribosome"/>
    <property type="evidence" value="ECO:0007669"/>
    <property type="project" value="InterPro"/>
</dbReference>
<dbReference type="InterPro" id="IPR002674">
    <property type="entry name" value="Ribosomal_eL43"/>
</dbReference>
<feature type="binding site" evidence="4">
    <location>
        <position position="61"/>
    </location>
    <ligand>
        <name>Zn(2+)</name>
        <dbReference type="ChEBI" id="CHEBI:29105"/>
    </ligand>
</feature>
<sequence length="95" mass="10642">MAKKYTKKGRVTRSAGRFGVRYGRKDRKLVADLEEKMRMPHICAKCARPTVSRVGTGIWKCAKCDYTFAGGTYIPQTSVGKTVTRLVRKATEQIA</sequence>
<feature type="binding site" evidence="4">
    <location>
        <position position="64"/>
    </location>
    <ligand>
        <name>Zn(2+)</name>
        <dbReference type="ChEBI" id="CHEBI:29105"/>
    </ligand>
</feature>
<feature type="binding site" evidence="4">
    <location>
        <position position="46"/>
    </location>
    <ligand>
        <name>Zn(2+)</name>
        <dbReference type="ChEBI" id="CHEBI:29105"/>
    </ligand>
</feature>
<accession>A0AAE3HB36</accession>
<evidence type="ECO:0000313" key="5">
    <source>
        <dbReference type="EMBL" id="MCQ6962874.1"/>
    </source>
</evidence>
<evidence type="ECO:0000256" key="1">
    <source>
        <dbReference type="ARBA" id="ARBA00022884"/>
    </source>
</evidence>
<evidence type="ECO:0000256" key="4">
    <source>
        <dbReference type="HAMAP-Rule" id="MF_00327"/>
    </source>
</evidence>
<keyword evidence="4" id="KW-0862">Zinc</keyword>
<dbReference type="NCBIfam" id="NF003058">
    <property type="entry name" value="PRK03976.1"/>
    <property type="match status" value="1"/>
</dbReference>
<evidence type="ECO:0000313" key="6">
    <source>
        <dbReference type="Proteomes" id="UP001206983"/>
    </source>
</evidence>
<keyword evidence="4" id="KW-0699">rRNA-binding</keyword>
<comment type="caution">
    <text evidence="5">The sequence shown here is derived from an EMBL/GenBank/DDBJ whole genome shotgun (WGS) entry which is preliminary data.</text>
</comment>
<dbReference type="InterPro" id="IPR050522">
    <property type="entry name" value="Ribosomal_protein_eL43"/>
</dbReference>
<dbReference type="Gene3D" id="2.20.25.30">
    <property type="match status" value="1"/>
</dbReference>
<keyword evidence="4" id="KW-0479">Metal-binding</keyword>
<comment type="function">
    <text evidence="4">Binds to the 23S rRNA.</text>
</comment>
<proteinExistence type="inferred from homology"/>
<dbReference type="GO" id="GO:0005840">
    <property type="term" value="C:ribosome"/>
    <property type="evidence" value="ECO:0007669"/>
    <property type="project" value="UniProtKB-KW"/>
</dbReference>
<dbReference type="InterPro" id="IPR011332">
    <property type="entry name" value="Ribosomal_zn-bd"/>
</dbReference>
<organism evidence="5 6">
    <name type="scientific">Methanolobus chelungpuianus</name>
    <dbReference type="NCBI Taxonomy" id="502115"/>
    <lineage>
        <taxon>Archaea</taxon>
        <taxon>Methanobacteriati</taxon>
        <taxon>Methanobacteriota</taxon>
        <taxon>Stenosarchaea group</taxon>
        <taxon>Methanomicrobia</taxon>
        <taxon>Methanosarcinales</taxon>
        <taxon>Methanosarcinaceae</taxon>
        <taxon>Methanolobus</taxon>
    </lineage>
</organism>
<dbReference type="InterPro" id="IPR011331">
    <property type="entry name" value="Ribosomal_eL37/eL43"/>
</dbReference>
<dbReference type="PANTHER" id="PTHR48129">
    <property type="entry name" value="60S RIBOSOMAL PROTEIN L37A"/>
    <property type="match status" value="1"/>
</dbReference>
<evidence type="ECO:0000256" key="2">
    <source>
        <dbReference type="ARBA" id="ARBA00022980"/>
    </source>
</evidence>
<evidence type="ECO:0000256" key="3">
    <source>
        <dbReference type="ARBA" id="ARBA00023274"/>
    </source>
</evidence>
<keyword evidence="6" id="KW-1185">Reference proteome</keyword>
<feature type="zinc finger region" description="C4-type" evidence="4">
    <location>
        <begin position="43"/>
        <end position="64"/>
    </location>
</feature>
<dbReference type="GO" id="GO:0006412">
    <property type="term" value="P:translation"/>
    <property type="evidence" value="ECO:0007669"/>
    <property type="project" value="UniProtKB-UniRule"/>
</dbReference>
<dbReference type="GO" id="GO:0070180">
    <property type="term" value="F:large ribosomal subunit rRNA binding"/>
    <property type="evidence" value="ECO:0007669"/>
    <property type="project" value="UniProtKB-UniRule"/>
</dbReference>
<dbReference type="AlphaFoldDB" id="A0AAE3HB36"/>
<dbReference type="HAMAP" id="MF_00327">
    <property type="entry name" value="Ribosomal_eL43"/>
    <property type="match status" value="1"/>
</dbReference>
<dbReference type="SUPFAM" id="SSF57829">
    <property type="entry name" value="Zn-binding ribosomal proteins"/>
    <property type="match status" value="1"/>
</dbReference>